<dbReference type="EMBL" id="QGGY01000015">
    <property type="protein sequence ID" value="PWJ72941.1"/>
    <property type="molecule type" value="Genomic_DNA"/>
</dbReference>
<gene>
    <name evidence="1" type="ORF">C7383_11597</name>
</gene>
<dbReference type="Proteomes" id="UP000245412">
    <property type="component" value="Unassembled WGS sequence"/>
</dbReference>
<protein>
    <submittedName>
        <fullName evidence="1">Phi13 family phage major tail protein</fullName>
    </submittedName>
</protein>
<keyword evidence="2" id="KW-1185">Reference proteome</keyword>
<name>A0AB73SZF3_9FIRM</name>
<comment type="caution">
    <text evidence="1">The sequence shown here is derived from an EMBL/GenBank/DDBJ whole genome shotgun (WGS) entry which is preliminary data.</text>
</comment>
<evidence type="ECO:0000313" key="2">
    <source>
        <dbReference type="Proteomes" id="UP000245412"/>
    </source>
</evidence>
<dbReference type="InterPro" id="IPR006490">
    <property type="entry name" value="Maj_tail_phi13"/>
</dbReference>
<dbReference type="NCBIfam" id="TIGR01603">
    <property type="entry name" value="maj_tail_phi13"/>
    <property type="match status" value="1"/>
</dbReference>
<sequence length="189" mass="20827">MAFIGLAKPTIASLNVADNTYSGGFVCGKAIQIEISPQYAEGSLYADDMMAETDKEFKYADVTLNTSTLPVEAHTLLFGHTVSEDKKQVGYKGKDAAPFVGMGFYVTEVVDGERKYVAIWMHKVKFSENAETFKTKGDNIEYQTPSLAGKAVTTDLDDWQERKLFETPTEANEWLKEKAGMTTPAPTGE</sequence>
<accession>A0AB73SZF3</accession>
<evidence type="ECO:0000313" key="1">
    <source>
        <dbReference type="EMBL" id="PWJ72941.1"/>
    </source>
</evidence>
<dbReference type="AlphaFoldDB" id="A0AB73SZF3"/>
<organism evidence="1 2">
    <name type="scientific">Murimonas intestini</name>
    <dbReference type="NCBI Taxonomy" id="1337051"/>
    <lineage>
        <taxon>Bacteria</taxon>
        <taxon>Bacillati</taxon>
        <taxon>Bacillota</taxon>
        <taxon>Clostridia</taxon>
        <taxon>Lachnospirales</taxon>
        <taxon>Lachnospiraceae</taxon>
        <taxon>Murimonas</taxon>
    </lineage>
</organism>
<dbReference type="RefSeq" id="WP_109748107.1">
    <property type="nucleotide sequence ID" value="NZ_JANKBI010000015.1"/>
</dbReference>
<proteinExistence type="predicted"/>
<reference evidence="1 2" key="1">
    <citation type="submission" date="2018-05" db="EMBL/GenBank/DDBJ databases">
        <authorList>
            <person name="Goeker M."/>
            <person name="Huntemann M."/>
            <person name="Clum A."/>
            <person name="Pillay M."/>
            <person name="Palaniappan K."/>
            <person name="Varghese N."/>
            <person name="Mikhailova N."/>
            <person name="Stamatis D."/>
            <person name="Reddy T."/>
            <person name="Daum C."/>
            <person name="Shapiro N."/>
            <person name="Ivanova N."/>
            <person name="Kyrpides N."/>
            <person name="Woyke T."/>
        </authorList>
    </citation>
    <scope>NUCLEOTIDE SEQUENCE [LARGE SCALE GENOMIC DNA]</scope>
    <source>
        <strain evidence="1 2">DSM 26524</strain>
    </source>
</reference>